<name>A0A1Q9CVG4_SYMMI</name>
<dbReference type="InterPro" id="IPR011990">
    <property type="entry name" value="TPR-like_helical_dom_sf"/>
</dbReference>
<protein>
    <submittedName>
        <fullName evidence="1">Uncharacterized protein</fullName>
    </submittedName>
</protein>
<evidence type="ECO:0000313" key="2">
    <source>
        <dbReference type="Proteomes" id="UP000186817"/>
    </source>
</evidence>
<keyword evidence="2" id="KW-1185">Reference proteome</keyword>
<dbReference type="AlphaFoldDB" id="A0A1Q9CVG4"/>
<dbReference type="EMBL" id="LSRX01000893">
    <property type="protein sequence ID" value="OLP86916.1"/>
    <property type="molecule type" value="Genomic_DNA"/>
</dbReference>
<dbReference type="Proteomes" id="UP000186817">
    <property type="component" value="Unassembled WGS sequence"/>
</dbReference>
<dbReference type="Gene3D" id="1.25.40.10">
    <property type="entry name" value="Tetratricopeptide repeat domain"/>
    <property type="match status" value="1"/>
</dbReference>
<dbReference type="OrthoDB" id="447685at2759"/>
<organism evidence="1 2">
    <name type="scientific">Symbiodinium microadriaticum</name>
    <name type="common">Dinoflagellate</name>
    <name type="synonym">Zooxanthella microadriatica</name>
    <dbReference type="NCBI Taxonomy" id="2951"/>
    <lineage>
        <taxon>Eukaryota</taxon>
        <taxon>Sar</taxon>
        <taxon>Alveolata</taxon>
        <taxon>Dinophyceae</taxon>
        <taxon>Suessiales</taxon>
        <taxon>Symbiodiniaceae</taxon>
        <taxon>Symbiodinium</taxon>
    </lineage>
</organism>
<evidence type="ECO:0000313" key="1">
    <source>
        <dbReference type="EMBL" id="OLP86916.1"/>
    </source>
</evidence>
<sequence length="647" mass="72344">MSWKAMMAYEALWLAEGQPANNSSRFGRFFEFYQGEGDFVGAIEHYDEGLEYRRDLKALWTNKALAELKVFRWHDAISSCNKVIETLGFESFRLQYAEIFEEGFQKSADACFKEALLEVNLPSAAANELSFPGPGGVPGDRGTHKWEDALNDLEDAVALVPSSKEALDLLDAGTFEKDGSQSYCSIVLPPGTLLMWTRWVNNAHDSAHKFNANEEKTRAAAEEAKTAQKLEEERTRAWQLQKRLQPSLPAQFEWSRSVEEEQGEEESLSLVPAGSQPSFLQGLTDPQFKQQLGVSWAISFLKGEATKAYKPSPDQWVGPSPPFTQGLEEHSRLLIKYLVKTVLNPPKEIPFSDIHAFVSVFEELLKIPGLVPDTGRAICAIARRNMLDKSPISLSLSLQQQAVFFRSCFYQGFLKHRAGERLKNAMTDVSAAFSDRLVVVTDIAADGHLTELQLRDLDFAKTIFGASSEEVKLEFLLAKVAAIRRKIDLKVDDVVEPSKLDIVLKDIDRWRKRRKVGASQALQDDEPESVEADAFVATVTPRALGVLSSLAAVEEWRYQARFIKQIRASLLMPTWEAISPAGPPSGAKDVLADPNLYFGARIQDEPSGLEQLTYHINKGQMPKTAGCRVYQGWTIFCQQLGTTMSFF</sequence>
<reference evidence="1 2" key="1">
    <citation type="submission" date="2016-02" db="EMBL/GenBank/DDBJ databases">
        <title>Genome analysis of coral dinoflagellate symbionts highlights evolutionary adaptations to a symbiotic lifestyle.</title>
        <authorList>
            <person name="Aranda M."/>
            <person name="Li Y."/>
            <person name="Liew Y.J."/>
            <person name="Baumgarten S."/>
            <person name="Simakov O."/>
            <person name="Wilson M."/>
            <person name="Piel J."/>
            <person name="Ashoor H."/>
            <person name="Bougouffa S."/>
            <person name="Bajic V.B."/>
            <person name="Ryu T."/>
            <person name="Ravasi T."/>
            <person name="Bayer T."/>
            <person name="Micklem G."/>
            <person name="Kim H."/>
            <person name="Bhak J."/>
            <person name="Lajeunesse T.C."/>
            <person name="Voolstra C.R."/>
        </authorList>
    </citation>
    <scope>NUCLEOTIDE SEQUENCE [LARGE SCALE GENOMIC DNA]</scope>
    <source>
        <strain evidence="1 2">CCMP2467</strain>
    </source>
</reference>
<proteinExistence type="predicted"/>
<dbReference type="SUPFAM" id="SSF48452">
    <property type="entry name" value="TPR-like"/>
    <property type="match status" value="1"/>
</dbReference>
<accession>A0A1Q9CVG4</accession>
<comment type="caution">
    <text evidence="1">The sequence shown here is derived from an EMBL/GenBank/DDBJ whole genome shotgun (WGS) entry which is preliminary data.</text>
</comment>
<gene>
    <name evidence="1" type="ORF">AK812_SmicGene31924</name>
</gene>